<dbReference type="CDD" id="cd05233">
    <property type="entry name" value="SDR_c"/>
    <property type="match status" value="1"/>
</dbReference>
<sequence>MYDFGGQVVLVTGAASGIGRATAERFHSEGASVVLADRNLEGVQSVAQELGGDRTHCLEFDAIDRDSCIGMVRSAVEHFGKLDVLCNIAGIAGGWRLEDMPPEDWHRMIDINLNSLFHITQAAIPALVESRGNVVNMSSASGKQGQPYGTCYCASKAGVIGFSKAVAAEFASRGVRSNAICPGGVKTPIYDNYTFPDNAEMDLIDRMRSLPGFGEAEVSDITAMILFLASDEARFITGVAFEVDGGQLNL</sequence>
<comment type="caution">
    <text evidence="3">The sequence shown here is derived from an EMBL/GenBank/DDBJ whole genome shotgun (WGS) entry which is preliminary data.</text>
</comment>
<organism evidence="3 4">
    <name type="scientific">Parahaliea aestuarii</name>
    <dbReference type="NCBI Taxonomy" id="1852021"/>
    <lineage>
        <taxon>Bacteria</taxon>
        <taxon>Pseudomonadati</taxon>
        <taxon>Pseudomonadota</taxon>
        <taxon>Gammaproteobacteria</taxon>
        <taxon>Cellvibrionales</taxon>
        <taxon>Halieaceae</taxon>
        <taxon>Parahaliea</taxon>
    </lineage>
</organism>
<dbReference type="PANTHER" id="PTHR43975">
    <property type="entry name" value="ZGC:101858"/>
    <property type="match status" value="1"/>
</dbReference>
<dbReference type="PROSITE" id="PS00061">
    <property type="entry name" value="ADH_SHORT"/>
    <property type="match status" value="1"/>
</dbReference>
<dbReference type="InterPro" id="IPR002347">
    <property type="entry name" value="SDR_fam"/>
</dbReference>
<protein>
    <submittedName>
        <fullName evidence="3">SDR family oxidoreductase</fullName>
    </submittedName>
</protein>
<dbReference type="PRINTS" id="PR00081">
    <property type="entry name" value="GDHRDH"/>
</dbReference>
<feature type="domain" description="Ketoreductase" evidence="2">
    <location>
        <begin position="7"/>
        <end position="186"/>
    </location>
</feature>
<evidence type="ECO:0000313" key="3">
    <source>
        <dbReference type="EMBL" id="TXS91800.1"/>
    </source>
</evidence>
<dbReference type="PANTHER" id="PTHR43975:SF2">
    <property type="entry name" value="EG:BACR7A4.14 PROTEIN-RELATED"/>
    <property type="match status" value="1"/>
</dbReference>
<dbReference type="EMBL" id="VRYZ01000004">
    <property type="protein sequence ID" value="TXS91800.1"/>
    <property type="molecule type" value="Genomic_DNA"/>
</dbReference>
<dbReference type="InterPro" id="IPR020904">
    <property type="entry name" value="Sc_DH/Rdtase_CS"/>
</dbReference>
<evidence type="ECO:0000256" key="1">
    <source>
        <dbReference type="ARBA" id="ARBA00006484"/>
    </source>
</evidence>
<dbReference type="Proteomes" id="UP000321933">
    <property type="component" value="Unassembled WGS sequence"/>
</dbReference>
<dbReference type="InterPro" id="IPR057326">
    <property type="entry name" value="KR_dom"/>
</dbReference>
<dbReference type="SUPFAM" id="SSF51735">
    <property type="entry name" value="NAD(P)-binding Rossmann-fold domains"/>
    <property type="match status" value="1"/>
</dbReference>
<evidence type="ECO:0000313" key="4">
    <source>
        <dbReference type="Proteomes" id="UP000321933"/>
    </source>
</evidence>
<comment type="similarity">
    <text evidence="1">Belongs to the short-chain dehydrogenases/reductases (SDR) family.</text>
</comment>
<dbReference type="InterPro" id="IPR036291">
    <property type="entry name" value="NAD(P)-bd_dom_sf"/>
</dbReference>
<dbReference type="SMART" id="SM00822">
    <property type="entry name" value="PKS_KR"/>
    <property type="match status" value="1"/>
</dbReference>
<dbReference type="Pfam" id="PF13561">
    <property type="entry name" value="adh_short_C2"/>
    <property type="match status" value="1"/>
</dbReference>
<dbReference type="AlphaFoldDB" id="A0A5C8ZW60"/>
<reference evidence="3 4" key="1">
    <citation type="submission" date="2019-08" db="EMBL/GenBank/DDBJ databases">
        <title>Parahaliea maris sp. nov., isolated from the surface seawater.</title>
        <authorList>
            <person name="Liu Y."/>
        </authorList>
    </citation>
    <scope>NUCLEOTIDE SEQUENCE [LARGE SCALE GENOMIC DNA]</scope>
    <source>
        <strain evidence="3 4">S2-26</strain>
    </source>
</reference>
<name>A0A5C8ZW60_9GAMM</name>
<keyword evidence="4" id="KW-1185">Reference proteome</keyword>
<evidence type="ECO:0000259" key="2">
    <source>
        <dbReference type="SMART" id="SM00822"/>
    </source>
</evidence>
<accession>A0A5C8ZW60</accession>
<dbReference type="FunFam" id="3.40.50.720:FF:000084">
    <property type="entry name" value="Short-chain dehydrogenase reductase"/>
    <property type="match status" value="1"/>
</dbReference>
<proteinExistence type="inferred from homology"/>
<gene>
    <name evidence="3" type="ORF">FVW59_11665</name>
</gene>
<dbReference type="Gene3D" id="3.40.50.720">
    <property type="entry name" value="NAD(P)-binding Rossmann-like Domain"/>
    <property type="match status" value="1"/>
</dbReference>
<dbReference type="OrthoDB" id="5725272at2"/>
<dbReference type="PRINTS" id="PR00080">
    <property type="entry name" value="SDRFAMILY"/>
</dbReference>
<dbReference type="RefSeq" id="WP_148064497.1">
    <property type="nucleotide sequence ID" value="NZ_VRYZ01000004.1"/>
</dbReference>